<sequence length="137" mass="15701">MNHLNKWTGTVHEPHKFLLASDVPNHTPSSVLSGVEFLMAEGDLVSGRYTPVGYHAQEYQLARLQHEYLQSVWDEFKSMGLLERKSVQEHEDRVMHVLNKTNPGLEKANLAGIMRVRHSLRASQFWGTGYDDILPYL</sequence>
<accession>A0A1Y2LKG1</accession>
<reference evidence="1 2" key="1">
    <citation type="journal article" date="2017" name="Genome Announc.">
        <title>Genome sequence of the saprophytic ascomycete Epicoccum nigrum ICMP 19927 strain isolated from New Zealand.</title>
        <authorList>
            <person name="Fokin M."/>
            <person name="Fleetwood D."/>
            <person name="Weir B.S."/>
            <person name="Villas-Boas S.G."/>
        </authorList>
    </citation>
    <scope>NUCLEOTIDE SEQUENCE [LARGE SCALE GENOMIC DNA]</scope>
    <source>
        <strain evidence="1 2">ICMP 19927</strain>
    </source>
</reference>
<organism evidence="1 2">
    <name type="scientific">Epicoccum nigrum</name>
    <name type="common">Soil fungus</name>
    <name type="synonym">Epicoccum purpurascens</name>
    <dbReference type="NCBI Taxonomy" id="105696"/>
    <lineage>
        <taxon>Eukaryota</taxon>
        <taxon>Fungi</taxon>
        <taxon>Dikarya</taxon>
        <taxon>Ascomycota</taxon>
        <taxon>Pezizomycotina</taxon>
        <taxon>Dothideomycetes</taxon>
        <taxon>Pleosporomycetidae</taxon>
        <taxon>Pleosporales</taxon>
        <taxon>Pleosporineae</taxon>
        <taxon>Didymellaceae</taxon>
        <taxon>Epicoccum</taxon>
    </lineage>
</organism>
<keyword evidence="2" id="KW-1185">Reference proteome</keyword>
<dbReference type="AlphaFoldDB" id="A0A1Y2LKG1"/>
<proteinExistence type="predicted"/>
<name>A0A1Y2LKG1_EPING</name>
<dbReference type="InParanoid" id="A0A1Y2LKG1"/>
<gene>
    <name evidence="1" type="ORF">B5807_11352</name>
</gene>
<dbReference type="EMBL" id="KZ107860">
    <property type="protein sequence ID" value="OSS44012.1"/>
    <property type="molecule type" value="Genomic_DNA"/>
</dbReference>
<evidence type="ECO:0000313" key="2">
    <source>
        <dbReference type="Proteomes" id="UP000193240"/>
    </source>
</evidence>
<protein>
    <submittedName>
        <fullName evidence="1">Uncharacterized protein</fullName>
    </submittedName>
</protein>
<evidence type="ECO:0000313" key="1">
    <source>
        <dbReference type="EMBL" id="OSS44012.1"/>
    </source>
</evidence>
<dbReference type="Proteomes" id="UP000193240">
    <property type="component" value="Unassembled WGS sequence"/>
</dbReference>